<dbReference type="Gene3D" id="2.10.110.10">
    <property type="entry name" value="Cysteine Rich Protein"/>
    <property type="match status" value="1"/>
</dbReference>
<evidence type="ECO:0000259" key="5">
    <source>
        <dbReference type="PROSITE" id="PS50023"/>
    </source>
</evidence>
<keyword evidence="2 3" id="KW-0862">Zinc</keyword>
<evidence type="ECO:0000256" key="2">
    <source>
        <dbReference type="ARBA" id="ARBA00022833"/>
    </source>
</evidence>
<accession>A0AAW1PFB1</accession>
<dbReference type="Proteomes" id="UP001489004">
    <property type="component" value="Unassembled WGS sequence"/>
</dbReference>
<proteinExistence type="predicted"/>
<dbReference type="InterPro" id="IPR022087">
    <property type="entry name" value="DA1-like_dom"/>
</dbReference>
<evidence type="ECO:0000256" key="3">
    <source>
        <dbReference type="PROSITE-ProRule" id="PRU00125"/>
    </source>
</evidence>
<evidence type="ECO:0000313" key="7">
    <source>
        <dbReference type="Proteomes" id="UP001489004"/>
    </source>
</evidence>
<feature type="compositionally biased region" description="Polar residues" evidence="4">
    <location>
        <begin position="30"/>
        <end position="43"/>
    </location>
</feature>
<dbReference type="PROSITE" id="PS50023">
    <property type="entry name" value="LIM_DOMAIN_2"/>
    <property type="match status" value="1"/>
</dbReference>
<feature type="compositionally biased region" description="Polar residues" evidence="4">
    <location>
        <begin position="86"/>
        <end position="98"/>
    </location>
</feature>
<dbReference type="InterPro" id="IPR003903">
    <property type="entry name" value="UIM_dom"/>
</dbReference>
<reference evidence="6 7" key="1">
    <citation type="journal article" date="2024" name="Nat. Commun.">
        <title>Phylogenomics reveals the evolutionary origins of lichenization in chlorophyte algae.</title>
        <authorList>
            <person name="Puginier C."/>
            <person name="Libourel C."/>
            <person name="Otte J."/>
            <person name="Skaloud P."/>
            <person name="Haon M."/>
            <person name="Grisel S."/>
            <person name="Petersen M."/>
            <person name="Berrin J.G."/>
            <person name="Delaux P.M."/>
            <person name="Dal Grande F."/>
            <person name="Keller J."/>
        </authorList>
    </citation>
    <scope>NUCLEOTIDE SEQUENCE [LARGE SCALE GENOMIC DNA]</scope>
    <source>
        <strain evidence="6 7">SAG 2043</strain>
    </source>
</reference>
<feature type="compositionally biased region" description="Polar residues" evidence="4">
    <location>
        <begin position="125"/>
        <end position="136"/>
    </location>
</feature>
<name>A0AAW1PFB1_9CHLO</name>
<evidence type="ECO:0000256" key="4">
    <source>
        <dbReference type="SAM" id="MobiDB-lite"/>
    </source>
</evidence>
<dbReference type="PROSITE" id="PS50330">
    <property type="entry name" value="UIM"/>
    <property type="match status" value="1"/>
</dbReference>
<evidence type="ECO:0000256" key="1">
    <source>
        <dbReference type="ARBA" id="ARBA00022723"/>
    </source>
</evidence>
<evidence type="ECO:0000313" key="6">
    <source>
        <dbReference type="EMBL" id="KAK9806813.1"/>
    </source>
</evidence>
<keyword evidence="3" id="KW-0440">LIM domain</keyword>
<dbReference type="PANTHER" id="PTHR24209">
    <property type="entry name" value="PROTEIN DA1-RELATED 2"/>
    <property type="match status" value="1"/>
</dbReference>
<dbReference type="SMART" id="SM00132">
    <property type="entry name" value="LIM"/>
    <property type="match status" value="1"/>
</dbReference>
<dbReference type="Pfam" id="PF12315">
    <property type="entry name" value="DA1-like"/>
    <property type="match status" value="1"/>
</dbReference>
<keyword evidence="1 3" id="KW-0479">Metal-binding</keyword>
<gene>
    <name evidence="6" type="ORF">WJX72_003625</name>
</gene>
<dbReference type="GO" id="GO:0046872">
    <property type="term" value="F:metal ion binding"/>
    <property type="evidence" value="ECO:0007669"/>
    <property type="project" value="UniProtKB-KW"/>
</dbReference>
<dbReference type="GO" id="GO:0043130">
    <property type="term" value="F:ubiquitin binding"/>
    <property type="evidence" value="ECO:0007669"/>
    <property type="project" value="TreeGrafter"/>
</dbReference>
<protein>
    <recommendedName>
        <fullName evidence="5">LIM zinc-binding domain-containing protein</fullName>
    </recommendedName>
</protein>
<dbReference type="InterPro" id="IPR001781">
    <property type="entry name" value="Znf_LIM"/>
</dbReference>
<dbReference type="InterPro" id="IPR045218">
    <property type="entry name" value="DA1-like"/>
</dbReference>
<comment type="caution">
    <text evidence="6">The sequence shown here is derived from an EMBL/GenBank/DDBJ whole genome shotgun (WGS) entry which is preliminary data.</text>
</comment>
<dbReference type="Pfam" id="PF00412">
    <property type="entry name" value="LIM"/>
    <property type="match status" value="1"/>
</dbReference>
<keyword evidence="7" id="KW-1185">Reference proteome</keyword>
<dbReference type="PROSITE" id="PS00478">
    <property type="entry name" value="LIM_DOMAIN_1"/>
    <property type="match status" value="1"/>
</dbReference>
<sequence>MGANHSSARGTFGNGGQYQQPVVYAGGAQAQGQRSFQAHQSTFLGREEDAQEDEELQIALALSASEAQNRGWTRPGEASGSHAGEASTSGSRLAPSTSQDEEFARRLQQEEPSAAEPHVTPHVTGPSSATVPSSPAGSVIGPSEPKRAAWAGNWSDSCAGCGQKLSVLGVPVTSFIEALGKKWHPGCLRCGGCQAPIAGGMFVIGKEDNQGYHPECYKHKFHPRCAVCSDFMPVEADGRIVYCENGFWRDRWCRRHQADGTPRCTSCARMRPAGEQWVPLEDGRELCLACIETIIMDTAGCQPLYNEILQFYDQMGMRLPEKPPLMLVDGTALNEAENKEGREAGSGSAPVFHTRGLTLTVEYRAIRTVAKGHGGPFSIIPHMVNLPGRSHTEVTAILVLYGLPRLLTGSILAHELMHAWLRLNGISGLSLDVEEGLCQLMALLWLESQDLSQKQGTWEERLASFFAHQIRTDTSPIYGDGFRGALDAFQKHGLPDTLACVRRTGTLPV</sequence>
<feature type="domain" description="LIM zinc-binding" evidence="5">
    <location>
        <begin position="156"/>
        <end position="223"/>
    </location>
</feature>
<dbReference type="EMBL" id="JALJOR010000013">
    <property type="protein sequence ID" value="KAK9806813.1"/>
    <property type="molecule type" value="Genomic_DNA"/>
</dbReference>
<feature type="region of interest" description="Disordered" evidence="4">
    <location>
        <begin position="1"/>
        <end position="144"/>
    </location>
</feature>
<dbReference type="AlphaFoldDB" id="A0AAW1PFB1"/>
<dbReference type="PANTHER" id="PTHR24209:SF7">
    <property type="entry name" value="PROTEIN DA1-RELATED 2"/>
    <property type="match status" value="1"/>
</dbReference>
<organism evidence="6 7">
    <name type="scientific">[Myrmecia] bisecta</name>
    <dbReference type="NCBI Taxonomy" id="41462"/>
    <lineage>
        <taxon>Eukaryota</taxon>
        <taxon>Viridiplantae</taxon>
        <taxon>Chlorophyta</taxon>
        <taxon>core chlorophytes</taxon>
        <taxon>Trebouxiophyceae</taxon>
        <taxon>Trebouxiales</taxon>
        <taxon>Trebouxiaceae</taxon>
        <taxon>Myrmecia</taxon>
    </lineage>
</organism>